<name>A0ABY3RL16_9BRAD</name>
<organism evidence="1 2">
    <name type="scientific">Bradyrhizobium ontarionense</name>
    <dbReference type="NCBI Taxonomy" id="2898149"/>
    <lineage>
        <taxon>Bacteria</taxon>
        <taxon>Pseudomonadati</taxon>
        <taxon>Pseudomonadota</taxon>
        <taxon>Alphaproteobacteria</taxon>
        <taxon>Hyphomicrobiales</taxon>
        <taxon>Nitrobacteraceae</taxon>
        <taxon>Bradyrhizobium</taxon>
    </lineage>
</organism>
<dbReference type="Proteomes" id="UP001431010">
    <property type="component" value="Chromosome"/>
</dbReference>
<evidence type="ECO:0000313" key="1">
    <source>
        <dbReference type="EMBL" id="UFZ07493.1"/>
    </source>
</evidence>
<evidence type="ECO:0000313" key="2">
    <source>
        <dbReference type="Proteomes" id="UP001431010"/>
    </source>
</evidence>
<dbReference type="EMBL" id="CP088156">
    <property type="protein sequence ID" value="UFZ07493.1"/>
    <property type="molecule type" value="Genomic_DNA"/>
</dbReference>
<dbReference type="RefSeq" id="WP_231326943.1">
    <property type="nucleotide sequence ID" value="NZ_CP088156.1"/>
</dbReference>
<protein>
    <submittedName>
        <fullName evidence="1">DUF2845 domain-containing protein</fullName>
    </submittedName>
</protein>
<proteinExistence type="predicted"/>
<sequence length="210" mass="22394">MSENVTRAGTALLLLVAAVLLASRGPAAIAQSAAPAQGLPADLKDLRGEWKRAGAGFGCKVVPPRQLSQELLLAVMARACQRLGPLVVGDAASTAAGALGPPHRTLKQPRDQVAWIYFIGQRERYPYFVVTVAADKIVALQVTGEAAAPGYEFSQVALGASKDDLVAVFGQPSHFEPSDLKDVELWTYPPHPFSFELKGGRVISIRVRQP</sequence>
<reference evidence="1" key="1">
    <citation type="journal article" date="2024" name="Antonie Van Leeuwenhoek">
        <title>Bradyrhizobium ontarionense sp. nov., a novel bacterial symbiont isolated from Aeschynomene indica (Indian jointvetch), harbours photosynthesis, nitrogen fixation and nitrous oxide (N2O) reductase genes.</title>
        <authorList>
            <person name="Bromfield E.S.P."/>
            <person name="Cloutier S."/>
        </authorList>
    </citation>
    <scope>NUCLEOTIDE SEQUENCE</scope>
    <source>
        <strain evidence="1">A19</strain>
    </source>
</reference>
<accession>A0ABY3RL16</accession>
<gene>
    <name evidence="1" type="ORF">LQG66_14790</name>
</gene>
<keyword evidence="2" id="KW-1185">Reference proteome</keyword>